<dbReference type="eggNOG" id="COG3293">
    <property type="taxonomic scope" value="Bacteria"/>
</dbReference>
<organism evidence="2 3">
    <name type="scientific">Chlorobium phaeobacteroides (strain DSM 266 / SMG 266 / 2430)</name>
    <dbReference type="NCBI Taxonomy" id="290317"/>
    <lineage>
        <taxon>Bacteria</taxon>
        <taxon>Pseudomonadati</taxon>
        <taxon>Chlorobiota</taxon>
        <taxon>Chlorobiia</taxon>
        <taxon>Chlorobiales</taxon>
        <taxon>Chlorobiaceae</taxon>
        <taxon>Chlorobium/Pelodictyon group</taxon>
        <taxon>Chlorobium</taxon>
    </lineage>
</organism>
<name>A1BCY9_CHLPD</name>
<dbReference type="Proteomes" id="UP000008701">
    <property type="component" value="Chromosome"/>
</dbReference>
<accession>A1BCY9</accession>
<feature type="region of interest" description="Disordered" evidence="1">
    <location>
        <begin position="9"/>
        <end position="31"/>
    </location>
</feature>
<dbReference type="HOGENOM" id="CLU_2141425_0_0_10"/>
<gene>
    <name evidence="2" type="ordered locus">Cpha266_0199</name>
</gene>
<dbReference type="EMBL" id="CP000492">
    <property type="protein sequence ID" value="ABL64266.1"/>
    <property type="molecule type" value="Genomic_DNA"/>
</dbReference>
<evidence type="ECO:0000313" key="3">
    <source>
        <dbReference type="Proteomes" id="UP000008701"/>
    </source>
</evidence>
<dbReference type="KEGG" id="cph:Cpha266_0199"/>
<sequence length="112" mass="13400">MWLSHLYIHPPERNPNKEYRRKAGSKSKPTQSRNIFECIMLTVQRTGCQDQANLKEQFGMPFATYTHFARRQRKGFFAKHESSYDESSACTRYWWMKSNRQRKKTAQSAIYL</sequence>
<evidence type="ECO:0000313" key="2">
    <source>
        <dbReference type="EMBL" id="ABL64266.1"/>
    </source>
</evidence>
<keyword evidence="3" id="KW-1185">Reference proteome</keyword>
<proteinExistence type="predicted"/>
<evidence type="ECO:0000256" key="1">
    <source>
        <dbReference type="SAM" id="MobiDB-lite"/>
    </source>
</evidence>
<protein>
    <submittedName>
        <fullName evidence="2">Uncharacterized protein</fullName>
    </submittedName>
</protein>
<dbReference type="AlphaFoldDB" id="A1BCY9"/>
<reference evidence="2 3" key="1">
    <citation type="submission" date="2006-12" db="EMBL/GenBank/DDBJ databases">
        <title>Complete sequence of Chlorobium phaeobacteroides DSM 266.</title>
        <authorList>
            <consortium name="US DOE Joint Genome Institute"/>
            <person name="Copeland A."/>
            <person name="Lucas S."/>
            <person name="Lapidus A."/>
            <person name="Barry K."/>
            <person name="Detter J.C."/>
            <person name="Glavina del Rio T."/>
            <person name="Hammon N."/>
            <person name="Israni S."/>
            <person name="Pitluck S."/>
            <person name="Goltsman E."/>
            <person name="Schmutz J."/>
            <person name="Larimer F."/>
            <person name="Land M."/>
            <person name="Hauser L."/>
            <person name="Mikhailova N."/>
            <person name="Li T."/>
            <person name="Overmann J."/>
            <person name="Bryant D.A."/>
            <person name="Richardson P."/>
        </authorList>
    </citation>
    <scope>NUCLEOTIDE SEQUENCE [LARGE SCALE GENOMIC DNA]</scope>
    <source>
        <strain evidence="2 3">DSM 266</strain>
    </source>
</reference>